<dbReference type="EMBL" id="VHIQ01000001">
    <property type="protein sequence ID" value="TPV35932.1"/>
    <property type="molecule type" value="Genomic_DNA"/>
</dbReference>
<dbReference type="Pfam" id="PF13181">
    <property type="entry name" value="TPR_8"/>
    <property type="match status" value="1"/>
</dbReference>
<dbReference type="Proteomes" id="UP000317332">
    <property type="component" value="Unassembled WGS sequence"/>
</dbReference>
<organism evidence="6 7">
    <name type="scientific">Paucihalobacter ruber</name>
    <dbReference type="NCBI Taxonomy" id="2567861"/>
    <lineage>
        <taxon>Bacteria</taxon>
        <taxon>Pseudomonadati</taxon>
        <taxon>Bacteroidota</taxon>
        <taxon>Flavobacteriia</taxon>
        <taxon>Flavobacteriales</taxon>
        <taxon>Flavobacteriaceae</taxon>
        <taxon>Paucihalobacter</taxon>
    </lineage>
</organism>
<keyword evidence="1" id="KW-0802">TPR repeat</keyword>
<feature type="transmembrane region" description="Helical" evidence="3">
    <location>
        <begin position="399"/>
        <end position="417"/>
    </location>
</feature>
<keyword evidence="4" id="KW-0732">Signal</keyword>
<sequence>MFKPVPLLFCLFFVLLFALNIHAHDNHDSIINSRLQLLKNEKFNKYNVLDSIFKSEKRDTFFLRQLAIKSKANKNFLAEGFALNFLGIGYRNASLYDKAIELHKESYDAAILAGDIELQVVALNMIGVAYRRMDLVKPALDYHTQALDLANNVNNKTSQLEASIAVSQNSIGNIYLALKRYDLAINQFMKSLKIEEKLNQKLGLAINYHNIGYAQEALGNYKSAMENYQRSLMFNNDINSDVGRVICYNSIGSLEIKLGRLNEAKEIIEQALSKGIKIGDQFYIANSYLNLGWVNLELKEFDISKKYLEKALETSKKYNLTSSAVEANKKLSELYEELGEHQLALKYYKTGIDLENTITNERNFQYVNDIVLEYEDEVKNKQIKLLADRNEELLKNQKLYLLVIFSVVLLAVIMIALNRNRQLRQEKQILTLEQDMLRSQMNPHFIFNSLNSIKHFIINNDQQNAVYYLNKFAKLIRKILVSNTEKHISLEDELETMKLYLSVENMRFSNQIDFSIHIDPTINTAAIKVPSLILQPFLENALWHGLSSKADDKKINLKVTKGSKNHVAVTITDNGIGRVESEKINKDKSLNRKSVGLNITKARLSNFSKRFTTDYNLKITDLYDDHQKAIGTKVELLIPTNPALLKT</sequence>
<protein>
    <submittedName>
        <fullName evidence="6">Tetratricopeptide repeat protein</fullName>
    </submittedName>
</protein>
<dbReference type="InterPro" id="IPR010559">
    <property type="entry name" value="Sig_transdc_His_kin_internal"/>
</dbReference>
<dbReference type="AlphaFoldDB" id="A0A506PRP4"/>
<reference evidence="6 7" key="1">
    <citation type="submission" date="2019-06" db="EMBL/GenBank/DDBJ databases">
        <title>Flavobacteriaceae Paucihalobacterium erythroidium CWB-1, complete genome.</title>
        <authorList>
            <person name="Wu S."/>
        </authorList>
    </citation>
    <scope>NUCLEOTIDE SEQUENCE [LARGE SCALE GENOMIC DNA]</scope>
    <source>
        <strain evidence="6 7">CWB-1</strain>
    </source>
</reference>
<dbReference type="PROSITE" id="PS50005">
    <property type="entry name" value="TPR"/>
    <property type="match status" value="3"/>
</dbReference>
<dbReference type="InterPro" id="IPR011990">
    <property type="entry name" value="TPR-like_helical_dom_sf"/>
</dbReference>
<evidence type="ECO:0000256" key="2">
    <source>
        <dbReference type="SAM" id="Coils"/>
    </source>
</evidence>
<feature type="repeat" description="TPR" evidence="1">
    <location>
        <begin position="165"/>
        <end position="198"/>
    </location>
</feature>
<feature type="coiled-coil region" evidence="2">
    <location>
        <begin position="413"/>
        <end position="440"/>
    </location>
</feature>
<comment type="caution">
    <text evidence="6">The sequence shown here is derived from an EMBL/GenBank/DDBJ whole genome shotgun (WGS) entry which is preliminary data.</text>
</comment>
<evidence type="ECO:0000256" key="1">
    <source>
        <dbReference type="PROSITE-ProRule" id="PRU00339"/>
    </source>
</evidence>
<evidence type="ECO:0000256" key="4">
    <source>
        <dbReference type="SAM" id="SignalP"/>
    </source>
</evidence>
<keyword evidence="3" id="KW-1133">Transmembrane helix</keyword>
<dbReference type="SUPFAM" id="SSF55874">
    <property type="entry name" value="ATPase domain of HSP90 chaperone/DNA topoisomerase II/histidine kinase"/>
    <property type="match status" value="1"/>
</dbReference>
<dbReference type="RefSeq" id="WP_140988942.1">
    <property type="nucleotide sequence ID" value="NZ_VHIQ01000001.1"/>
</dbReference>
<keyword evidence="2" id="KW-0175">Coiled coil</keyword>
<evidence type="ECO:0000259" key="5">
    <source>
        <dbReference type="Pfam" id="PF06580"/>
    </source>
</evidence>
<feature type="domain" description="Signal transduction histidine kinase internal region" evidence="5">
    <location>
        <begin position="433"/>
        <end position="511"/>
    </location>
</feature>
<evidence type="ECO:0000256" key="3">
    <source>
        <dbReference type="SAM" id="Phobius"/>
    </source>
</evidence>
<feature type="repeat" description="TPR" evidence="1">
    <location>
        <begin position="285"/>
        <end position="318"/>
    </location>
</feature>
<dbReference type="GO" id="GO:0000155">
    <property type="term" value="F:phosphorelay sensor kinase activity"/>
    <property type="evidence" value="ECO:0007669"/>
    <property type="project" value="InterPro"/>
</dbReference>
<dbReference type="Pfam" id="PF06580">
    <property type="entry name" value="His_kinase"/>
    <property type="match status" value="1"/>
</dbReference>
<dbReference type="Gene3D" id="3.30.565.10">
    <property type="entry name" value="Histidine kinase-like ATPase, C-terminal domain"/>
    <property type="match status" value="1"/>
</dbReference>
<feature type="signal peptide" evidence="4">
    <location>
        <begin position="1"/>
        <end position="23"/>
    </location>
</feature>
<dbReference type="OrthoDB" id="6190788at2"/>
<dbReference type="InterPro" id="IPR019734">
    <property type="entry name" value="TPR_rpt"/>
</dbReference>
<dbReference type="SUPFAM" id="SSF48452">
    <property type="entry name" value="TPR-like"/>
    <property type="match status" value="2"/>
</dbReference>
<feature type="chain" id="PRO_5021310239" evidence="4">
    <location>
        <begin position="24"/>
        <end position="647"/>
    </location>
</feature>
<evidence type="ECO:0000313" key="6">
    <source>
        <dbReference type="EMBL" id="TPV35932.1"/>
    </source>
</evidence>
<dbReference type="InterPro" id="IPR036890">
    <property type="entry name" value="HATPase_C_sf"/>
</dbReference>
<gene>
    <name evidence="6" type="ORF">FJ651_03160</name>
</gene>
<feature type="repeat" description="TPR" evidence="1">
    <location>
        <begin position="205"/>
        <end position="238"/>
    </location>
</feature>
<dbReference type="InterPro" id="IPR050640">
    <property type="entry name" value="Bact_2-comp_sensor_kinase"/>
</dbReference>
<dbReference type="GO" id="GO:0016020">
    <property type="term" value="C:membrane"/>
    <property type="evidence" value="ECO:0007669"/>
    <property type="project" value="InterPro"/>
</dbReference>
<keyword evidence="3" id="KW-0472">Membrane</keyword>
<dbReference type="SMART" id="SM00028">
    <property type="entry name" value="TPR"/>
    <property type="match status" value="7"/>
</dbReference>
<dbReference type="PANTHER" id="PTHR34220">
    <property type="entry name" value="SENSOR HISTIDINE KINASE YPDA"/>
    <property type="match status" value="1"/>
</dbReference>
<dbReference type="Gene3D" id="1.25.40.10">
    <property type="entry name" value="Tetratricopeptide repeat domain"/>
    <property type="match status" value="2"/>
</dbReference>
<accession>A0A506PRP4</accession>
<keyword evidence="3" id="KW-0812">Transmembrane</keyword>
<dbReference type="Pfam" id="PF13424">
    <property type="entry name" value="TPR_12"/>
    <property type="match status" value="2"/>
</dbReference>
<keyword evidence="7" id="KW-1185">Reference proteome</keyword>
<proteinExistence type="predicted"/>
<dbReference type="PANTHER" id="PTHR34220:SF7">
    <property type="entry name" value="SENSOR HISTIDINE KINASE YPDA"/>
    <property type="match status" value="1"/>
</dbReference>
<evidence type="ECO:0000313" key="7">
    <source>
        <dbReference type="Proteomes" id="UP000317332"/>
    </source>
</evidence>
<name>A0A506PRP4_9FLAO</name>